<evidence type="ECO:0000256" key="7">
    <source>
        <dbReference type="ARBA" id="ARBA00023237"/>
    </source>
</evidence>
<dbReference type="Proteomes" id="UP000310532">
    <property type="component" value="Unassembled WGS sequence"/>
</dbReference>
<gene>
    <name evidence="9" type="ORF">E5355_08870</name>
</gene>
<keyword evidence="7" id="KW-0998">Cell outer membrane</keyword>
<evidence type="ECO:0000256" key="3">
    <source>
        <dbReference type="ARBA" id="ARBA00022448"/>
    </source>
</evidence>
<keyword evidence="8" id="KW-0732">Signal</keyword>
<comment type="caution">
    <text evidence="9">The sequence shown here is derived from an EMBL/GenBank/DDBJ whole genome shotgun (WGS) entry which is preliminary data.</text>
</comment>
<dbReference type="InterPro" id="IPR051906">
    <property type="entry name" value="TolC-like"/>
</dbReference>
<evidence type="ECO:0000256" key="2">
    <source>
        <dbReference type="ARBA" id="ARBA00007613"/>
    </source>
</evidence>
<dbReference type="PANTHER" id="PTHR30026:SF20">
    <property type="entry name" value="OUTER MEMBRANE PROTEIN TOLC"/>
    <property type="match status" value="1"/>
</dbReference>
<comment type="subcellular location">
    <subcellularLocation>
        <location evidence="1">Cell outer membrane</location>
    </subcellularLocation>
</comment>
<evidence type="ECO:0000313" key="10">
    <source>
        <dbReference type="Proteomes" id="UP000310532"/>
    </source>
</evidence>
<dbReference type="Gene3D" id="1.20.1600.10">
    <property type="entry name" value="Outer membrane efflux proteins (OEP)"/>
    <property type="match status" value="1"/>
</dbReference>
<dbReference type="GO" id="GO:0015562">
    <property type="term" value="F:efflux transmembrane transporter activity"/>
    <property type="evidence" value="ECO:0007669"/>
    <property type="project" value="InterPro"/>
</dbReference>
<protein>
    <submittedName>
        <fullName evidence="9">TolC family protein</fullName>
    </submittedName>
</protein>
<dbReference type="EMBL" id="SRYZ01000016">
    <property type="protein sequence ID" value="TGY06482.1"/>
    <property type="molecule type" value="Genomic_DNA"/>
</dbReference>
<dbReference type="AlphaFoldDB" id="A0A4S2AZD8"/>
<organism evidence="9 10">
    <name type="scientific">Bacteroides muris</name>
    <name type="common">ex Afrizal et al. 2022</name>
    <dbReference type="NCBI Taxonomy" id="2516960"/>
    <lineage>
        <taxon>Bacteria</taxon>
        <taxon>Pseudomonadati</taxon>
        <taxon>Bacteroidota</taxon>
        <taxon>Bacteroidia</taxon>
        <taxon>Bacteroidales</taxon>
        <taxon>Bacteroidaceae</taxon>
        <taxon>Bacteroides</taxon>
    </lineage>
</organism>
<dbReference type="Pfam" id="PF02321">
    <property type="entry name" value="OEP"/>
    <property type="match status" value="1"/>
</dbReference>
<evidence type="ECO:0000256" key="5">
    <source>
        <dbReference type="ARBA" id="ARBA00022692"/>
    </source>
</evidence>
<accession>A0A4S2AZD8</accession>
<dbReference type="SUPFAM" id="SSF56954">
    <property type="entry name" value="Outer membrane efflux proteins (OEP)"/>
    <property type="match status" value="1"/>
</dbReference>
<dbReference type="GO" id="GO:0015288">
    <property type="term" value="F:porin activity"/>
    <property type="evidence" value="ECO:0007669"/>
    <property type="project" value="TreeGrafter"/>
</dbReference>
<evidence type="ECO:0000256" key="6">
    <source>
        <dbReference type="ARBA" id="ARBA00023136"/>
    </source>
</evidence>
<dbReference type="PANTHER" id="PTHR30026">
    <property type="entry name" value="OUTER MEMBRANE PROTEIN TOLC"/>
    <property type="match status" value="1"/>
</dbReference>
<keyword evidence="4" id="KW-1134">Transmembrane beta strand</keyword>
<evidence type="ECO:0000256" key="8">
    <source>
        <dbReference type="SAM" id="SignalP"/>
    </source>
</evidence>
<dbReference type="GO" id="GO:0009279">
    <property type="term" value="C:cell outer membrane"/>
    <property type="evidence" value="ECO:0007669"/>
    <property type="project" value="UniProtKB-SubCell"/>
</dbReference>
<keyword evidence="3" id="KW-0813">Transport</keyword>
<feature type="chain" id="PRO_5020272959" evidence="8">
    <location>
        <begin position="20"/>
        <end position="491"/>
    </location>
</feature>
<feature type="signal peptide" evidence="8">
    <location>
        <begin position="1"/>
        <end position="19"/>
    </location>
</feature>
<keyword evidence="5" id="KW-0812">Transmembrane</keyword>
<proteinExistence type="inferred from homology"/>
<keyword evidence="10" id="KW-1185">Reference proteome</keyword>
<name>A0A4S2AZD8_9BACE</name>
<evidence type="ECO:0000256" key="4">
    <source>
        <dbReference type="ARBA" id="ARBA00022452"/>
    </source>
</evidence>
<evidence type="ECO:0000313" key="9">
    <source>
        <dbReference type="EMBL" id="TGY06482.1"/>
    </source>
</evidence>
<dbReference type="InterPro" id="IPR003423">
    <property type="entry name" value="OMP_efflux"/>
</dbReference>
<dbReference type="GO" id="GO:1990281">
    <property type="term" value="C:efflux pump complex"/>
    <property type="evidence" value="ECO:0007669"/>
    <property type="project" value="TreeGrafter"/>
</dbReference>
<keyword evidence="6" id="KW-0472">Membrane</keyword>
<dbReference type="RefSeq" id="WP_136010070.1">
    <property type="nucleotide sequence ID" value="NZ_SRYZ01000016.1"/>
</dbReference>
<sequence>MKKGILVLLVSLGITTCLAQQQITLDLQQTIALANDSSLEAFRTKNMYLAGYWEYRTYKANRLPSLTLNMTPAQYNRDITKRYDSEQNLDIYRSQQSFYAYGNLAIRQNFDLTGGTFYLDTELGYMRSFGNNKSTQFTSVPVRVGYSQSLVGYNPFRWERKIEPLKYEKAKKEYLYNAEQVSEQATTYFFALAMAQAEYDLAKENAVSTDTLYRIGMQRLKIAAISRADLLTLKLDVVNARNTLQNAISSLKRAMFSLASFLNMEKNASIQVTLPGRPQTLVIPVDEALQAAQANNPQFLGLRQGVLEAERNVDKTRKESRFNASINASVGFNQVAEKFGEAYKHPMQQEMVSVSISVPLVDWGVRKGKYNMAKNNLNVVKTSARQNEIGIEEEVIMTVNDFNVQQDLVASAEEALDLAVLAYNETRQRFIIGKADINSLTLSLNRQQEAQRNYISALKDYWLNYYKIRKLTLHDFASGFSLSEKFDYNQY</sequence>
<reference evidence="9 10" key="1">
    <citation type="submission" date="2019-04" db="EMBL/GenBank/DDBJ databases">
        <title>Microbes associate with the intestines of laboratory mice.</title>
        <authorList>
            <person name="Navarre W."/>
            <person name="Wong E."/>
            <person name="Huang K."/>
            <person name="Tropini C."/>
            <person name="Ng K."/>
            <person name="Yu B."/>
        </authorList>
    </citation>
    <scope>NUCLEOTIDE SEQUENCE [LARGE SCALE GENOMIC DNA]</scope>
    <source>
        <strain evidence="9 10">NM69_E16B</strain>
    </source>
</reference>
<comment type="similarity">
    <text evidence="2">Belongs to the outer membrane factor (OMF) (TC 1.B.17) family.</text>
</comment>
<evidence type="ECO:0000256" key="1">
    <source>
        <dbReference type="ARBA" id="ARBA00004442"/>
    </source>
</evidence>